<dbReference type="AlphaFoldDB" id="A0A0X3PPF8"/>
<sequence length="102" mass="11323">MTVEAIGLILQPLWSRPKTWVTLKNSTNLFLRVVEGALHRVTVRTVSGGLIADHPMSNPDLSTLLTSNSMTYPSSPLYLAHQSRILSWAYIHQLNIDTAAHS</sequence>
<accession>A0A0X3PPF8</accession>
<reference evidence="1" key="1">
    <citation type="submission" date="2016-01" db="EMBL/GenBank/DDBJ databases">
        <title>Reference transcriptome for the parasite Schistocephalus solidus: insights into the molecular evolution of parasitism.</title>
        <authorList>
            <person name="Hebert F.O."/>
            <person name="Grambauer S."/>
            <person name="Barber I."/>
            <person name="Landry C.R."/>
            <person name="Aubin-Horth N."/>
        </authorList>
    </citation>
    <scope>NUCLEOTIDE SEQUENCE</scope>
</reference>
<name>A0A0X3PPF8_SCHSO</name>
<protein>
    <submittedName>
        <fullName evidence="1">Uncharacterized protein</fullName>
    </submittedName>
</protein>
<dbReference type="EMBL" id="GEEE01009591">
    <property type="protein sequence ID" value="JAP53634.1"/>
    <property type="molecule type" value="Transcribed_RNA"/>
</dbReference>
<evidence type="ECO:0000313" key="1">
    <source>
        <dbReference type="EMBL" id="JAP53634.1"/>
    </source>
</evidence>
<organism evidence="1">
    <name type="scientific">Schistocephalus solidus</name>
    <name type="common">Tapeworm</name>
    <dbReference type="NCBI Taxonomy" id="70667"/>
    <lineage>
        <taxon>Eukaryota</taxon>
        <taxon>Metazoa</taxon>
        <taxon>Spiralia</taxon>
        <taxon>Lophotrochozoa</taxon>
        <taxon>Platyhelminthes</taxon>
        <taxon>Cestoda</taxon>
        <taxon>Eucestoda</taxon>
        <taxon>Diphyllobothriidea</taxon>
        <taxon>Diphyllobothriidae</taxon>
        <taxon>Schistocephalus</taxon>
    </lineage>
</organism>
<gene>
    <name evidence="1" type="ORF">TR161676</name>
</gene>
<proteinExistence type="predicted"/>